<dbReference type="Proteomes" id="UP001175261">
    <property type="component" value="Unassembled WGS sequence"/>
</dbReference>
<organism evidence="3 4">
    <name type="scientific">Sarocladium strictum</name>
    <name type="common">Black bundle disease fungus</name>
    <name type="synonym">Acremonium strictum</name>
    <dbReference type="NCBI Taxonomy" id="5046"/>
    <lineage>
        <taxon>Eukaryota</taxon>
        <taxon>Fungi</taxon>
        <taxon>Dikarya</taxon>
        <taxon>Ascomycota</taxon>
        <taxon>Pezizomycotina</taxon>
        <taxon>Sordariomycetes</taxon>
        <taxon>Hypocreomycetidae</taxon>
        <taxon>Hypocreales</taxon>
        <taxon>Sarocladiaceae</taxon>
        <taxon>Sarocladium</taxon>
    </lineage>
</organism>
<feature type="domain" description="Aminotransferase class V" evidence="2">
    <location>
        <begin position="64"/>
        <end position="509"/>
    </location>
</feature>
<reference evidence="3" key="1">
    <citation type="submission" date="2022-10" db="EMBL/GenBank/DDBJ databases">
        <title>Determination and structural analysis of whole genome sequence of Sarocladium strictum F4-1.</title>
        <authorList>
            <person name="Hu L."/>
            <person name="Jiang Y."/>
        </authorList>
    </citation>
    <scope>NUCLEOTIDE SEQUENCE</scope>
    <source>
        <strain evidence="3">F4-1</strain>
    </source>
</reference>
<dbReference type="Gene3D" id="3.90.1150.10">
    <property type="entry name" value="Aspartate Aminotransferase, domain 1"/>
    <property type="match status" value="1"/>
</dbReference>
<dbReference type="InterPro" id="IPR000192">
    <property type="entry name" value="Aminotrans_V_dom"/>
</dbReference>
<dbReference type="InterPro" id="IPR015424">
    <property type="entry name" value="PyrdxlP-dep_Trfase"/>
</dbReference>
<dbReference type="EMBL" id="JAPDFR010000001">
    <property type="protein sequence ID" value="KAK0392676.1"/>
    <property type="molecule type" value="Genomic_DNA"/>
</dbReference>
<dbReference type="InterPro" id="IPR015421">
    <property type="entry name" value="PyrdxlP-dep_Trfase_major"/>
</dbReference>
<dbReference type="SUPFAM" id="SSF53383">
    <property type="entry name" value="PLP-dependent transferases"/>
    <property type="match status" value="1"/>
</dbReference>
<gene>
    <name evidence="3" type="ORF">NLU13_2171</name>
</gene>
<dbReference type="Gene3D" id="3.40.640.10">
    <property type="entry name" value="Type I PLP-dependent aspartate aminotransferase-like (Major domain)"/>
    <property type="match status" value="1"/>
</dbReference>
<dbReference type="PANTHER" id="PTHR14237:SF80">
    <property type="entry name" value="MOLYBDENUM COFACTOR SULFURASE"/>
    <property type="match status" value="1"/>
</dbReference>
<dbReference type="GO" id="GO:0008265">
    <property type="term" value="F:molybdenum cofactor sulfurtransferase activity"/>
    <property type="evidence" value="ECO:0007669"/>
    <property type="project" value="TreeGrafter"/>
</dbReference>
<dbReference type="Pfam" id="PF00266">
    <property type="entry name" value="Aminotran_5"/>
    <property type="match status" value="1"/>
</dbReference>
<accession>A0AA39GSK5</accession>
<comment type="caution">
    <text evidence="3">The sequence shown here is derived from an EMBL/GenBank/DDBJ whole genome shotgun (WGS) entry which is preliminary data.</text>
</comment>
<evidence type="ECO:0000256" key="1">
    <source>
        <dbReference type="SAM" id="MobiDB-lite"/>
    </source>
</evidence>
<proteinExistence type="predicted"/>
<evidence type="ECO:0000259" key="2">
    <source>
        <dbReference type="Pfam" id="PF00266"/>
    </source>
</evidence>
<evidence type="ECO:0000313" key="4">
    <source>
        <dbReference type="Proteomes" id="UP001175261"/>
    </source>
</evidence>
<name>A0AA39GSK5_SARSR</name>
<dbReference type="GO" id="GO:0043545">
    <property type="term" value="P:molybdopterin cofactor metabolic process"/>
    <property type="evidence" value="ECO:0007669"/>
    <property type="project" value="TreeGrafter"/>
</dbReference>
<dbReference type="AlphaFoldDB" id="A0AA39GSK5"/>
<protein>
    <recommendedName>
        <fullName evidence="2">Aminotransferase class V domain-containing protein</fullName>
    </recommendedName>
</protein>
<dbReference type="InterPro" id="IPR015422">
    <property type="entry name" value="PyrdxlP-dep_Trfase_small"/>
</dbReference>
<feature type="region of interest" description="Disordered" evidence="1">
    <location>
        <begin position="20"/>
        <end position="45"/>
    </location>
</feature>
<feature type="compositionally biased region" description="Polar residues" evidence="1">
    <location>
        <begin position="23"/>
        <end position="45"/>
    </location>
</feature>
<keyword evidence="4" id="KW-1185">Reference proteome</keyword>
<dbReference type="PANTHER" id="PTHR14237">
    <property type="entry name" value="MOLYBDOPTERIN COFACTOR SULFURASE MOSC"/>
    <property type="match status" value="1"/>
</dbReference>
<evidence type="ECO:0000313" key="3">
    <source>
        <dbReference type="EMBL" id="KAK0392676.1"/>
    </source>
</evidence>
<sequence length="537" mass="59334">MSKSKPAALMDTFVPIRIRRPDSTMTNKSVTSTSPASMDSSNAGYPSSVEEIRRKEYPNLQQEVYLDHSGTTIYARSLMEGFSQAMISNLWGNPHSENLAAKLSGDMVDKTRRRALDFFGADPELFDLVFVANATAGVKLVAEAFRDLGEKTTKKSFWYGYHSEVHSSILGVREITEDRYHCFASDEEVERFLDDTQQDTIRGPGDSELGLFAYPGQSNLSGRRLSKAWPRRIRRNPALRNTYSLFDAAALAMTCPLNTLFGDSDAAPDFTCLSLYKIFGFPDLGALIVRRDSGHILNLRKYFGGGTIAQVFPLNGYSHTVKKGPGLGGPRGLWSIHDAVEDGTLPFHSILALSLAIDTHFRLYGSMAAVSHHCTNLAVLLYRKLAELRYPDGSLVVELYTDPVTGYKDPSLQGAIFAFNVLRQDRSYVSWLEVERAANSAGVLIRAGGVCCPGGVLKALRYEEWEWSRMFSSGHACGFGETAIINRRPTGIVRASIGAMSTEGDINALVRFLHGTFIMNSERTSLQDKSVDARLTK</sequence>